<evidence type="ECO:0000313" key="9">
    <source>
        <dbReference type="Proteomes" id="UP000481861"/>
    </source>
</evidence>
<evidence type="ECO:0000256" key="6">
    <source>
        <dbReference type="SAM" id="Phobius"/>
    </source>
</evidence>
<feature type="transmembrane region" description="Helical" evidence="6">
    <location>
        <begin position="129"/>
        <end position="147"/>
    </location>
</feature>
<feature type="transmembrane region" description="Helical" evidence="6">
    <location>
        <begin position="269"/>
        <end position="292"/>
    </location>
</feature>
<dbReference type="PANTHER" id="PTHR33048:SF158">
    <property type="entry name" value="MEMBRANE PROTEIN PTH11-LIKE, PUTATIVE-RELATED"/>
    <property type="match status" value="1"/>
</dbReference>
<dbReference type="Pfam" id="PF20684">
    <property type="entry name" value="Fung_rhodopsin"/>
    <property type="match status" value="1"/>
</dbReference>
<feature type="transmembrane region" description="Helical" evidence="6">
    <location>
        <begin position="76"/>
        <end position="97"/>
    </location>
</feature>
<feature type="domain" description="Rhodopsin" evidence="7">
    <location>
        <begin position="58"/>
        <end position="300"/>
    </location>
</feature>
<feature type="transmembrane region" description="Helical" evidence="6">
    <location>
        <begin position="154"/>
        <end position="177"/>
    </location>
</feature>
<name>A0A7C8IIB4_9PLEO</name>
<keyword evidence="3 6" id="KW-1133">Transmembrane helix</keyword>
<keyword evidence="2 6" id="KW-0812">Transmembrane</keyword>
<dbReference type="EMBL" id="JAADJZ010000002">
    <property type="protein sequence ID" value="KAF2877113.1"/>
    <property type="molecule type" value="Genomic_DNA"/>
</dbReference>
<comment type="subcellular location">
    <subcellularLocation>
        <location evidence="1">Membrane</location>
        <topology evidence="1">Multi-pass membrane protein</topology>
    </subcellularLocation>
</comment>
<keyword evidence="9" id="KW-1185">Reference proteome</keyword>
<dbReference type="Proteomes" id="UP000481861">
    <property type="component" value="Unassembled WGS sequence"/>
</dbReference>
<feature type="transmembrane region" description="Helical" evidence="6">
    <location>
        <begin position="235"/>
        <end position="257"/>
    </location>
</feature>
<comment type="similarity">
    <text evidence="5">Belongs to the SAT4 family.</text>
</comment>
<gene>
    <name evidence="8" type="ORF">BDV95DRAFT_558493</name>
</gene>
<dbReference type="InterPro" id="IPR049326">
    <property type="entry name" value="Rhodopsin_dom_fungi"/>
</dbReference>
<protein>
    <recommendedName>
        <fullName evidence="7">Rhodopsin domain-containing protein</fullName>
    </recommendedName>
</protein>
<dbReference type="PANTHER" id="PTHR33048">
    <property type="entry name" value="PTH11-LIKE INTEGRAL MEMBRANE PROTEIN (AFU_ORTHOLOGUE AFUA_5G11245)"/>
    <property type="match status" value="1"/>
</dbReference>
<evidence type="ECO:0000256" key="1">
    <source>
        <dbReference type="ARBA" id="ARBA00004141"/>
    </source>
</evidence>
<keyword evidence="4 6" id="KW-0472">Membrane</keyword>
<reference evidence="8 9" key="1">
    <citation type="submission" date="2020-01" db="EMBL/GenBank/DDBJ databases">
        <authorList>
            <consortium name="DOE Joint Genome Institute"/>
            <person name="Haridas S."/>
            <person name="Albert R."/>
            <person name="Binder M."/>
            <person name="Bloem J."/>
            <person name="Labutti K."/>
            <person name="Salamov A."/>
            <person name="Andreopoulos B."/>
            <person name="Baker S.E."/>
            <person name="Barry K."/>
            <person name="Bills G."/>
            <person name="Bluhm B.H."/>
            <person name="Cannon C."/>
            <person name="Castanera R."/>
            <person name="Culley D.E."/>
            <person name="Daum C."/>
            <person name="Ezra D."/>
            <person name="Gonzalez J.B."/>
            <person name="Henrissat B."/>
            <person name="Kuo A."/>
            <person name="Liang C."/>
            <person name="Lipzen A."/>
            <person name="Lutzoni F."/>
            <person name="Magnuson J."/>
            <person name="Mondo S."/>
            <person name="Nolan M."/>
            <person name="Ohm R."/>
            <person name="Pangilinan J."/>
            <person name="Park H.-J.H."/>
            <person name="Ramirez L."/>
            <person name="Alfaro M."/>
            <person name="Sun H."/>
            <person name="Tritt A."/>
            <person name="Yoshinaga Y."/>
            <person name="Zwiers L.-H.L."/>
            <person name="Turgeon B.G."/>
            <person name="Goodwin S.B."/>
            <person name="Spatafora J.W."/>
            <person name="Crous P.W."/>
            <person name="Grigoriev I.V."/>
        </authorList>
    </citation>
    <scope>NUCLEOTIDE SEQUENCE [LARGE SCALE GENOMIC DNA]</scope>
    <source>
        <strain evidence="8 9">CBS 611.86</strain>
    </source>
</reference>
<evidence type="ECO:0000256" key="3">
    <source>
        <dbReference type="ARBA" id="ARBA00022989"/>
    </source>
</evidence>
<organism evidence="8 9">
    <name type="scientific">Massariosphaeria phaeospora</name>
    <dbReference type="NCBI Taxonomy" id="100035"/>
    <lineage>
        <taxon>Eukaryota</taxon>
        <taxon>Fungi</taxon>
        <taxon>Dikarya</taxon>
        <taxon>Ascomycota</taxon>
        <taxon>Pezizomycotina</taxon>
        <taxon>Dothideomycetes</taxon>
        <taxon>Pleosporomycetidae</taxon>
        <taxon>Pleosporales</taxon>
        <taxon>Pleosporales incertae sedis</taxon>
        <taxon>Massariosphaeria</taxon>
    </lineage>
</organism>
<sequence length="394" mass="44080">MSLKDELDKIPPDMLDKLPILAPPPGVQSNFIDAPNVSGKILAVLTCLFVIMLGFSMIRIYVAIQIKRKMDPDDWMTAAAAVGVCLYYILACLLIRLKVGWHGWDISVAEVLDDRYSVRTSLATGPPNFVWPLPKTIFLLMYLRLFRLLTWLRWCAITGIVVIWIWYYVTGIILIAYTAPMHGQSWRDAVLSPRRQKAFDLTIPNGCFGLVADIFILALPLIAISHLHLTKRRKLAVAAMFSTGGICCIASSVTLYFQHVLKKFPTDSTYWLSFILLSYMTETCVGISTACMPSLARLCRHHNIDIGSIISRVSFPRKARTAPMAADSQRPPTFGSPAVRRPWSSIVDAEGNASHSMENIVQAPSEATLVKKPSYEPAHHGNVHMENFDYRGQL</sequence>
<feature type="transmembrane region" description="Helical" evidence="6">
    <location>
        <begin position="41"/>
        <end position="64"/>
    </location>
</feature>
<proteinExistence type="inferred from homology"/>
<evidence type="ECO:0000313" key="8">
    <source>
        <dbReference type="EMBL" id="KAF2877113.1"/>
    </source>
</evidence>
<dbReference type="AlphaFoldDB" id="A0A7C8IIB4"/>
<evidence type="ECO:0000256" key="4">
    <source>
        <dbReference type="ARBA" id="ARBA00023136"/>
    </source>
</evidence>
<dbReference type="OrthoDB" id="444631at2759"/>
<dbReference type="InterPro" id="IPR052337">
    <property type="entry name" value="SAT4-like"/>
</dbReference>
<feature type="transmembrane region" description="Helical" evidence="6">
    <location>
        <begin position="203"/>
        <end position="223"/>
    </location>
</feature>
<evidence type="ECO:0000256" key="5">
    <source>
        <dbReference type="ARBA" id="ARBA00038359"/>
    </source>
</evidence>
<evidence type="ECO:0000256" key="2">
    <source>
        <dbReference type="ARBA" id="ARBA00022692"/>
    </source>
</evidence>
<dbReference type="GO" id="GO:0016020">
    <property type="term" value="C:membrane"/>
    <property type="evidence" value="ECO:0007669"/>
    <property type="project" value="UniProtKB-SubCell"/>
</dbReference>
<accession>A0A7C8IIB4</accession>
<comment type="caution">
    <text evidence="8">The sequence shown here is derived from an EMBL/GenBank/DDBJ whole genome shotgun (WGS) entry which is preliminary data.</text>
</comment>
<evidence type="ECO:0000259" key="7">
    <source>
        <dbReference type="Pfam" id="PF20684"/>
    </source>
</evidence>